<name>A0ABQ5YJK0_9NEIS</name>
<reference evidence="2" key="1">
    <citation type="journal article" date="2019" name="Int. J. Syst. Evol. Microbiol.">
        <title>The Global Catalogue of Microorganisms (GCM) 10K type strain sequencing project: providing services to taxonomists for standard genome sequencing and annotation.</title>
        <authorList>
            <consortium name="The Broad Institute Genomics Platform"/>
            <consortium name="The Broad Institute Genome Sequencing Center for Infectious Disease"/>
            <person name="Wu L."/>
            <person name="Ma J."/>
        </authorList>
    </citation>
    <scope>NUCLEOTIDE SEQUENCE [LARGE SCALE GENOMIC DNA]</scope>
    <source>
        <strain evidence="2">NBRC 110044</strain>
    </source>
</reference>
<dbReference type="Proteomes" id="UP001156706">
    <property type="component" value="Unassembled WGS sequence"/>
</dbReference>
<organism evidence="1 2">
    <name type="scientific">Chitinimonas prasina</name>
    <dbReference type="NCBI Taxonomy" id="1434937"/>
    <lineage>
        <taxon>Bacteria</taxon>
        <taxon>Pseudomonadati</taxon>
        <taxon>Pseudomonadota</taxon>
        <taxon>Betaproteobacteria</taxon>
        <taxon>Neisseriales</taxon>
        <taxon>Chitinibacteraceae</taxon>
        <taxon>Chitinimonas</taxon>
    </lineage>
</organism>
<dbReference type="EMBL" id="BSOG01000002">
    <property type="protein sequence ID" value="GLR13525.1"/>
    <property type="molecule type" value="Genomic_DNA"/>
</dbReference>
<dbReference type="RefSeq" id="WP_284196624.1">
    <property type="nucleotide sequence ID" value="NZ_BSOG01000002.1"/>
</dbReference>
<protein>
    <submittedName>
        <fullName evidence="1">Uncharacterized protein</fullName>
    </submittedName>
</protein>
<proteinExistence type="predicted"/>
<evidence type="ECO:0000313" key="2">
    <source>
        <dbReference type="Proteomes" id="UP001156706"/>
    </source>
</evidence>
<accession>A0ABQ5YJK0</accession>
<sequence length="120" mass="13574">MQYLTPFQPPEAFDMLERGFTLSVSPIADDSAVEFLRYYPDGKQLTIAFELGSDSTISVKIADHDEVISDITIEGVISYAFQSWDNQKIMRLRFEAGRSDLDLRIHYAPLPSAVLSLLRT</sequence>
<comment type="caution">
    <text evidence="1">The sequence shown here is derived from an EMBL/GenBank/DDBJ whole genome shotgun (WGS) entry which is preliminary data.</text>
</comment>
<evidence type="ECO:0000313" key="1">
    <source>
        <dbReference type="EMBL" id="GLR13525.1"/>
    </source>
</evidence>
<gene>
    <name evidence="1" type="ORF">GCM10007907_23150</name>
</gene>
<keyword evidence="2" id="KW-1185">Reference proteome</keyword>